<accession>A0ACC2Z3L6</accession>
<keyword evidence="2" id="KW-1185">Reference proteome</keyword>
<gene>
    <name evidence="1" type="primary">RPC82</name>
    <name evidence="1" type="ORF">H2199_005197</name>
</gene>
<proteinExistence type="predicted"/>
<sequence length="636" mass="71156">MAQNLSELCTLLVDDLYGGLSSTVFSVLARLGRLPLNALKHHSDLTPKQLKHGLVVLIQQHLVLHNTSEDDETTYYEVHWANAYALVRSGKIIKLCEDRFGESAGGIISNLLLLGHAKVKDLAEAYNAAVKKHSEINPEANHINGEGLPNSVGKDTHSNGAASHIRSVGELHRILNELIQAGYVRPVRDIHFRPMADITADAEQIVKREKFPTGIKGPKGKADFVQEVNNLKRKWIEGDDEKSVTNGVKRRPANGYVPQSHKRARLNGASNGVNGHFDSDSDDEFAPTLDQELVVRVNYDKCNVGLRNQQLVTLAARFIGETTATVYETLLTLLEQKIPRCHDEYHEFEDEEAELKALPSITLLQVTNALDPELDLSAGISLSQDLSNGVSGDNTPDPTDRDSIGNHINGVNGSGSSMPNTARDRMKYVEQHLKLLAEDPRKFILRSGSRGGGEWQVNFRQLTNKLVQFEIENTIMARFGSLAIRLVRILCDKGKLDEKAVANIGLLKQKDIRSTFTAMQEAGFVELQEVPKDAARQPSRTIFLWFFDQDRCRRVILAETYKAMARLIQRANVEKEKIQPLLDKAERTDVVGNEDRYLSAKERQTLRIWRSTEEKLLTQLGRQDDLVAILRDYGVS</sequence>
<protein>
    <submittedName>
        <fullName evidence="1">RNA polymerase III subunit C82</fullName>
    </submittedName>
</protein>
<comment type="caution">
    <text evidence="1">The sequence shown here is derived from an EMBL/GenBank/DDBJ whole genome shotgun (WGS) entry which is preliminary data.</text>
</comment>
<dbReference type="EMBL" id="JAPDRP010000014">
    <property type="protein sequence ID" value="KAJ9641982.1"/>
    <property type="molecule type" value="Genomic_DNA"/>
</dbReference>
<name>A0ACC2Z3L6_9PEZI</name>
<reference evidence="1" key="1">
    <citation type="submission" date="2022-10" db="EMBL/GenBank/DDBJ databases">
        <title>Culturing micro-colonial fungi from biological soil crusts in the Mojave desert and describing Neophaeococcomyces mojavensis, and introducing the new genera and species Taxawa tesnikishii.</title>
        <authorList>
            <person name="Kurbessoian T."/>
            <person name="Stajich J.E."/>
        </authorList>
    </citation>
    <scope>NUCLEOTIDE SEQUENCE</scope>
    <source>
        <strain evidence="1">JES_115</strain>
    </source>
</reference>
<dbReference type="Proteomes" id="UP001172680">
    <property type="component" value="Unassembled WGS sequence"/>
</dbReference>
<evidence type="ECO:0000313" key="1">
    <source>
        <dbReference type="EMBL" id="KAJ9641982.1"/>
    </source>
</evidence>
<evidence type="ECO:0000313" key="2">
    <source>
        <dbReference type="Proteomes" id="UP001172680"/>
    </source>
</evidence>
<organism evidence="1 2">
    <name type="scientific">Coniosporium tulheliwenetii</name>
    <dbReference type="NCBI Taxonomy" id="3383036"/>
    <lineage>
        <taxon>Eukaryota</taxon>
        <taxon>Fungi</taxon>
        <taxon>Dikarya</taxon>
        <taxon>Ascomycota</taxon>
        <taxon>Pezizomycotina</taxon>
        <taxon>Dothideomycetes</taxon>
        <taxon>Dothideomycetes incertae sedis</taxon>
        <taxon>Coniosporium</taxon>
    </lineage>
</organism>